<dbReference type="RefSeq" id="WP_150631516.1">
    <property type="nucleotide sequence ID" value="NZ_CABVHI010000012.1"/>
</dbReference>
<evidence type="ECO:0000313" key="1">
    <source>
        <dbReference type="EMBL" id="VVO19674.1"/>
    </source>
</evidence>
<protein>
    <submittedName>
        <fullName evidence="1">Uncharacterized protein</fullName>
    </submittedName>
</protein>
<evidence type="ECO:0000313" key="2">
    <source>
        <dbReference type="Proteomes" id="UP000326557"/>
    </source>
</evidence>
<dbReference type="AlphaFoldDB" id="A0A5E7H1J2"/>
<name>A0A5E7H1J2_PSEFL</name>
<gene>
    <name evidence="1" type="ORF">PS704_04117</name>
</gene>
<dbReference type="Proteomes" id="UP000326557">
    <property type="component" value="Unassembled WGS sequence"/>
</dbReference>
<dbReference type="OrthoDB" id="6904952at2"/>
<accession>A0A5E7H1J2</accession>
<proteinExistence type="predicted"/>
<organism evidence="1 2">
    <name type="scientific">Pseudomonas fluorescens</name>
    <dbReference type="NCBI Taxonomy" id="294"/>
    <lineage>
        <taxon>Bacteria</taxon>
        <taxon>Pseudomonadati</taxon>
        <taxon>Pseudomonadota</taxon>
        <taxon>Gammaproteobacteria</taxon>
        <taxon>Pseudomonadales</taxon>
        <taxon>Pseudomonadaceae</taxon>
        <taxon>Pseudomonas</taxon>
    </lineage>
</organism>
<dbReference type="EMBL" id="CABVHP010000013">
    <property type="protein sequence ID" value="VVO19674.1"/>
    <property type="molecule type" value="Genomic_DNA"/>
</dbReference>
<reference evidence="1 2" key="1">
    <citation type="submission" date="2019-09" db="EMBL/GenBank/DDBJ databases">
        <authorList>
            <person name="Chandra G."/>
            <person name="Truman W A."/>
        </authorList>
    </citation>
    <scope>NUCLEOTIDE SEQUENCE [LARGE SCALE GENOMIC DNA]</scope>
    <source>
        <strain evidence="1">PS704</strain>
    </source>
</reference>
<sequence length="89" mass="10351">MNSFRNLLTTAQARKLCALDAWHRTFENSSLRRECPDAYHEELLRQADEMDRQGIIDWQEWRALRKQGDEAYLRAVAGEDYHGSVAPAT</sequence>